<name>A0A4C1VXC7_EUMVA</name>
<sequence length="108" mass="12635">MKAHKLLEQSSSCSDGRHETRSKHPSRRPTAAGGDATSKIKTHLRQTRHLATFPFLRRLKIPMGHCVAKETPCHRSRRARTTCHRQAERFFFYLRKNYKRTHPTMGPR</sequence>
<gene>
    <name evidence="2" type="ORF">EVAR_16027_1</name>
</gene>
<feature type="region of interest" description="Disordered" evidence="1">
    <location>
        <begin position="1"/>
        <end position="41"/>
    </location>
</feature>
<dbReference type="AlphaFoldDB" id="A0A4C1VXC7"/>
<proteinExistence type="predicted"/>
<dbReference type="EMBL" id="BGZK01000436">
    <property type="protein sequence ID" value="GBP43453.1"/>
    <property type="molecule type" value="Genomic_DNA"/>
</dbReference>
<reference evidence="2 3" key="1">
    <citation type="journal article" date="2019" name="Commun. Biol.">
        <title>The bagworm genome reveals a unique fibroin gene that provides high tensile strength.</title>
        <authorList>
            <person name="Kono N."/>
            <person name="Nakamura H."/>
            <person name="Ohtoshi R."/>
            <person name="Tomita M."/>
            <person name="Numata K."/>
            <person name="Arakawa K."/>
        </authorList>
    </citation>
    <scope>NUCLEOTIDE SEQUENCE [LARGE SCALE GENOMIC DNA]</scope>
</reference>
<accession>A0A4C1VXC7</accession>
<evidence type="ECO:0000256" key="1">
    <source>
        <dbReference type="SAM" id="MobiDB-lite"/>
    </source>
</evidence>
<keyword evidence="3" id="KW-1185">Reference proteome</keyword>
<comment type="caution">
    <text evidence="2">The sequence shown here is derived from an EMBL/GenBank/DDBJ whole genome shotgun (WGS) entry which is preliminary data.</text>
</comment>
<protein>
    <submittedName>
        <fullName evidence="2">Uncharacterized protein</fullName>
    </submittedName>
</protein>
<evidence type="ECO:0000313" key="2">
    <source>
        <dbReference type="EMBL" id="GBP43453.1"/>
    </source>
</evidence>
<dbReference type="Proteomes" id="UP000299102">
    <property type="component" value="Unassembled WGS sequence"/>
</dbReference>
<organism evidence="2 3">
    <name type="scientific">Eumeta variegata</name>
    <name type="common">Bagworm moth</name>
    <name type="synonym">Eumeta japonica</name>
    <dbReference type="NCBI Taxonomy" id="151549"/>
    <lineage>
        <taxon>Eukaryota</taxon>
        <taxon>Metazoa</taxon>
        <taxon>Ecdysozoa</taxon>
        <taxon>Arthropoda</taxon>
        <taxon>Hexapoda</taxon>
        <taxon>Insecta</taxon>
        <taxon>Pterygota</taxon>
        <taxon>Neoptera</taxon>
        <taxon>Endopterygota</taxon>
        <taxon>Lepidoptera</taxon>
        <taxon>Glossata</taxon>
        <taxon>Ditrysia</taxon>
        <taxon>Tineoidea</taxon>
        <taxon>Psychidae</taxon>
        <taxon>Oiketicinae</taxon>
        <taxon>Eumeta</taxon>
    </lineage>
</organism>
<evidence type="ECO:0000313" key="3">
    <source>
        <dbReference type="Proteomes" id="UP000299102"/>
    </source>
</evidence>